<dbReference type="EMBL" id="JAJVDC020000209">
    <property type="protein sequence ID" value="KAL1618388.1"/>
    <property type="molecule type" value="Genomic_DNA"/>
</dbReference>
<feature type="region of interest" description="Disordered" evidence="2">
    <location>
        <begin position="111"/>
        <end position="130"/>
    </location>
</feature>
<feature type="compositionally biased region" description="Low complexity" evidence="2">
    <location>
        <begin position="146"/>
        <end position="155"/>
    </location>
</feature>
<keyword evidence="5" id="KW-1185">Reference proteome</keyword>
<dbReference type="InterPro" id="IPR016197">
    <property type="entry name" value="Chromo-like_dom_sf"/>
</dbReference>
<evidence type="ECO:0000256" key="1">
    <source>
        <dbReference type="ARBA" id="ARBA00011353"/>
    </source>
</evidence>
<protein>
    <recommendedName>
        <fullName evidence="3">Chromo domain-containing protein</fullName>
    </recommendedName>
</protein>
<comment type="subunit">
    <text evidence="1">Component of the NuA4 histone acetyltransferase complex.</text>
</comment>
<dbReference type="PROSITE" id="PS50013">
    <property type="entry name" value="CHROMO_2"/>
    <property type="match status" value="1"/>
</dbReference>
<feature type="region of interest" description="Disordered" evidence="2">
    <location>
        <begin position="1"/>
        <end position="22"/>
    </location>
</feature>
<feature type="domain" description="Chromo" evidence="3">
    <location>
        <begin position="222"/>
        <end position="269"/>
    </location>
</feature>
<feature type="region of interest" description="Disordered" evidence="2">
    <location>
        <begin position="52"/>
        <end position="81"/>
    </location>
</feature>
<evidence type="ECO:0000313" key="5">
    <source>
        <dbReference type="Proteomes" id="UP001521116"/>
    </source>
</evidence>
<dbReference type="Proteomes" id="UP001521116">
    <property type="component" value="Unassembled WGS sequence"/>
</dbReference>
<reference evidence="4 5" key="1">
    <citation type="submission" date="2024-02" db="EMBL/GenBank/DDBJ databases">
        <title>De novo assembly and annotation of 12 fungi associated with fruit tree decline syndrome in Ontario, Canada.</title>
        <authorList>
            <person name="Sulman M."/>
            <person name="Ellouze W."/>
            <person name="Ilyukhin E."/>
        </authorList>
    </citation>
    <scope>NUCLEOTIDE SEQUENCE [LARGE SCALE GENOMIC DNA]</scope>
    <source>
        <strain evidence="4 5">M1-105</strain>
    </source>
</reference>
<accession>A0ABR3SEV5</accession>
<sequence>MAGLPPVGAEAPGKVRRRKAPTREFVDALPVVKRGRGRPRKTAAVMGVVAESDGNAESVGADTAEGEAEETAAEVGTATDTEVEGIDYGAWVDPARVRGTGSIAADAMKARTDMGERNEMAPSKTSEEYLGRYRAGGVILSKEEAPAASGGKAPSSRQGTKTRGSTRGSSRAGATRGSNGRPARTAGAREASITSSIPSFQVRKSRSKGLSWEPEPEEEDEYEIESVCKHKEFAGDTYYLVKWAHYPLDNESWFTAEELEDAREVLDEYLAALKKRNKGKGRAVAPDRNGDVGGLDGAMDDDSEFQNEDMEMDMVR</sequence>
<organism evidence="4 5">
    <name type="scientific">Neofusicoccum ribis</name>
    <dbReference type="NCBI Taxonomy" id="45134"/>
    <lineage>
        <taxon>Eukaryota</taxon>
        <taxon>Fungi</taxon>
        <taxon>Dikarya</taxon>
        <taxon>Ascomycota</taxon>
        <taxon>Pezizomycotina</taxon>
        <taxon>Dothideomycetes</taxon>
        <taxon>Dothideomycetes incertae sedis</taxon>
        <taxon>Botryosphaeriales</taxon>
        <taxon>Botryosphaeriaceae</taxon>
        <taxon>Neofusicoccum</taxon>
    </lineage>
</organism>
<dbReference type="Pfam" id="PF00385">
    <property type="entry name" value="Chromo"/>
    <property type="match status" value="1"/>
</dbReference>
<dbReference type="InterPro" id="IPR023780">
    <property type="entry name" value="Chromo_domain"/>
</dbReference>
<dbReference type="Gene3D" id="2.40.50.40">
    <property type="match status" value="1"/>
</dbReference>
<comment type="caution">
    <text evidence="4">The sequence shown here is derived from an EMBL/GenBank/DDBJ whole genome shotgun (WGS) entry which is preliminary data.</text>
</comment>
<dbReference type="SUPFAM" id="SSF54160">
    <property type="entry name" value="Chromo domain-like"/>
    <property type="match status" value="1"/>
</dbReference>
<dbReference type="InterPro" id="IPR000953">
    <property type="entry name" value="Chromo/chromo_shadow_dom"/>
</dbReference>
<evidence type="ECO:0000259" key="3">
    <source>
        <dbReference type="PROSITE" id="PS50013"/>
    </source>
</evidence>
<gene>
    <name evidence="4" type="ORF">SLS56_010578</name>
</gene>
<name>A0ABR3SEV5_9PEZI</name>
<evidence type="ECO:0000313" key="4">
    <source>
        <dbReference type="EMBL" id="KAL1618388.1"/>
    </source>
</evidence>
<proteinExistence type="predicted"/>
<feature type="region of interest" description="Disordered" evidence="2">
    <location>
        <begin position="278"/>
        <end position="316"/>
    </location>
</feature>
<feature type="compositionally biased region" description="Polar residues" evidence="2">
    <location>
        <begin position="156"/>
        <end position="169"/>
    </location>
</feature>
<feature type="compositionally biased region" description="Acidic residues" evidence="2">
    <location>
        <begin position="298"/>
        <end position="316"/>
    </location>
</feature>
<feature type="region of interest" description="Disordered" evidence="2">
    <location>
        <begin position="141"/>
        <end position="220"/>
    </location>
</feature>
<evidence type="ECO:0000256" key="2">
    <source>
        <dbReference type="SAM" id="MobiDB-lite"/>
    </source>
</evidence>
<dbReference type="CDD" id="cd00024">
    <property type="entry name" value="CD_CSD"/>
    <property type="match status" value="1"/>
</dbReference>
<dbReference type="SMART" id="SM00298">
    <property type="entry name" value="CHROMO"/>
    <property type="match status" value="1"/>
</dbReference>